<dbReference type="AlphaFoldDB" id="A0A7M3MH10"/>
<gene>
    <name evidence="4" type="ORF">DPQ33_04705</name>
</gene>
<dbReference type="SUPFAM" id="SSF52091">
    <property type="entry name" value="SpoIIaa-like"/>
    <property type="match status" value="1"/>
</dbReference>
<dbReference type="Pfam" id="PF01740">
    <property type="entry name" value="STAS"/>
    <property type="match status" value="1"/>
</dbReference>
<dbReference type="EMBL" id="QMIE01000003">
    <property type="protein sequence ID" value="TVM18777.1"/>
    <property type="molecule type" value="Genomic_DNA"/>
</dbReference>
<reference evidence="4 5" key="1">
    <citation type="submission" date="2018-06" db="EMBL/GenBank/DDBJ databases">
        <title>Complete genome of Desulfovibrio indonesiensis P37SLT.</title>
        <authorList>
            <person name="Crispim J.S."/>
            <person name="Vidigal P.M.P."/>
            <person name="Silva L.C.F."/>
            <person name="Laguardia C.N."/>
            <person name="Araujo L.C."/>
            <person name="Dias R.S."/>
            <person name="Sousa M.P."/>
            <person name="Paula S.O."/>
            <person name="Silva C."/>
        </authorList>
    </citation>
    <scope>NUCLEOTIDE SEQUENCE [LARGE SCALE GENOMIC DNA]</scope>
    <source>
        <strain evidence="4 5">P37SLT</strain>
    </source>
</reference>
<dbReference type="InterPro" id="IPR036513">
    <property type="entry name" value="STAS_dom_sf"/>
</dbReference>
<evidence type="ECO:0000313" key="4">
    <source>
        <dbReference type="EMBL" id="TVM18777.1"/>
    </source>
</evidence>
<proteinExistence type="inferred from homology"/>
<evidence type="ECO:0000256" key="1">
    <source>
        <dbReference type="ARBA" id="ARBA00009013"/>
    </source>
</evidence>
<accession>A0A7M3MH10</accession>
<dbReference type="RefSeq" id="WP_144302032.1">
    <property type="nucleotide sequence ID" value="NZ_QMIE01000003.1"/>
</dbReference>
<dbReference type="OrthoDB" id="5471473at2"/>
<evidence type="ECO:0000259" key="3">
    <source>
        <dbReference type="PROSITE" id="PS50801"/>
    </source>
</evidence>
<dbReference type="GO" id="GO:0043856">
    <property type="term" value="F:anti-sigma factor antagonist activity"/>
    <property type="evidence" value="ECO:0007669"/>
    <property type="project" value="InterPro"/>
</dbReference>
<protein>
    <recommendedName>
        <fullName evidence="2">Anti-sigma factor antagonist</fullName>
    </recommendedName>
</protein>
<feature type="domain" description="STAS" evidence="3">
    <location>
        <begin position="11"/>
        <end position="115"/>
    </location>
</feature>
<comment type="similarity">
    <text evidence="1 2">Belongs to the anti-sigma-factor antagonist family.</text>
</comment>
<dbReference type="InterPro" id="IPR003658">
    <property type="entry name" value="Anti-sigma_ant"/>
</dbReference>
<dbReference type="PANTHER" id="PTHR33495">
    <property type="entry name" value="ANTI-SIGMA FACTOR ANTAGONIST TM_1081-RELATED-RELATED"/>
    <property type="match status" value="1"/>
</dbReference>
<dbReference type="PROSITE" id="PS50801">
    <property type="entry name" value="STAS"/>
    <property type="match status" value="1"/>
</dbReference>
<evidence type="ECO:0000313" key="5">
    <source>
        <dbReference type="Proteomes" id="UP000448292"/>
    </source>
</evidence>
<comment type="caution">
    <text evidence="4">The sequence shown here is derived from an EMBL/GenBank/DDBJ whole genome shotgun (WGS) entry which is preliminary data.</text>
</comment>
<dbReference type="Gene3D" id="3.30.750.24">
    <property type="entry name" value="STAS domain"/>
    <property type="match status" value="1"/>
</dbReference>
<evidence type="ECO:0000256" key="2">
    <source>
        <dbReference type="RuleBase" id="RU003749"/>
    </source>
</evidence>
<dbReference type="Proteomes" id="UP000448292">
    <property type="component" value="Unassembled WGS sequence"/>
</dbReference>
<dbReference type="InterPro" id="IPR002645">
    <property type="entry name" value="STAS_dom"/>
</dbReference>
<keyword evidence="5" id="KW-1185">Reference proteome</keyword>
<sequence length="115" mass="12763">MTPTRKSAPKNAYSFDIDGNALIIRLEGEVTLKVTPDLKQEMVKALERSAQDGIHEVVVDLSGTSFMDSTGISSLVVLRKRSKELGLTMRLVNPSQQVRKILSLVQLTQYFNIEG</sequence>
<dbReference type="CDD" id="cd07043">
    <property type="entry name" value="STAS_anti-anti-sigma_factors"/>
    <property type="match status" value="1"/>
</dbReference>
<name>A0A7M3MH10_9BACT</name>
<organism evidence="4 5">
    <name type="scientific">Oceanidesulfovibrio indonesiensis</name>
    <dbReference type="NCBI Taxonomy" id="54767"/>
    <lineage>
        <taxon>Bacteria</taxon>
        <taxon>Pseudomonadati</taxon>
        <taxon>Thermodesulfobacteriota</taxon>
        <taxon>Desulfovibrionia</taxon>
        <taxon>Desulfovibrionales</taxon>
        <taxon>Desulfovibrionaceae</taxon>
        <taxon>Oceanidesulfovibrio</taxon>
    </lineage>
</organism>
<dbReference type="NCBIfam" id="TIGR00377">
    <property type="entry name" value="ant_ant_sig"/>
    <property type="match status" value="1"/>
</dbReference>